<proteinExistence type="predicted"/>
<keyword evidence="1" id="KW-1133">Transmembrane helix</keyword>
<name>A0A382IYM0_9ZZZZ</name>
<reference evidence="2" key="1">
    <citation type="submission" date="2018-05" db="EMBL/GenBank/DDBJ databases">
        <authorList>
            <person name="Lanie J.A."/>
            <person name="Ng W.-L."/>
            <person name="Kazmierczak K.M."/>
            <person name="Andrzejewski T.M."/>
            <person name="Davidsen T.M."/>
            <person name="Wayne K.J."/>
            <person name="Tettelin H."/>
            <person name="Glass J.I."/>
            <person name="Rusch D."/>
            <person name="Podicherti R."/>
            <person name="Tsui H.-C.T."/>
            <person name="Winkler M.E."/>
        </authorList>
    </citation>
    <scope>NUCLEOTIDE SEQUENCE</scope>
</reference>
<protein>
    <submittedName>
        <fullName evidence="2">Uncharacterized protein</fullName>
    </submittedName>
</protein>
<feature type="transmembrane region" description="Helical" evidence="1">
    <location>
        <begin position="27"/>
        <end position="44"/>
    </location>
</feature>
<keyword evidence="1" id="KW-0472">Membrane</keyword>
<sequence>MSKGWFILVGLFSLSLGLVTGGLIKGNVELTAAGFVVGIGIFFIRNRL</sequence>
<evidence type="ECO:0000256" key="1">
    <source>
        <dbReference type="SAM" id="Phobius"/>
    </source>
</evidence>
<evidence type="ECO:0000313" key="2">
    <source>
        <dbReference type="EMBL" id="SVC03953.1"/>
    </source>
</evidence>
<dbReference type="AlphaFoldDB" id="A0A382IYM0"/>
<accession>A0A382IYM0</accession>
<keyword evidence="1" id="KW-0812">Transmembrane</keyword>
<dbReference type="EMBL" id="UINC01070086">
    <property type="protein sequence ID" value="SVC03953.1"/>
    <property type="molecule type" value="Genomic_DNA"/>
</dbReference>
<gene>
    <name evidence="2" type="ORF">METZ01_LOCUS256807</name>
</gene>
<organism evidence="2">
    <name type="scientific">marine metagenome</name>
    <dbReference type="NCBI Taxonomy" id="408172"/>
    <lineage>
        <taxon>unclassified sequences</taxon>
        <taxon>metagenomes</taxon>
        <taxon>ecological metagenomes</taxon>
    </lineage>
</organism>